<dbReference type="PROSITE" id="PS50918">
    <property type="entry name" value="WWE"/>
    <property type="match status" value="1"/>
</dbReference>
<dbReference type="AlphaFoldDB" id="A0A1I7X5R6"/>
<sequence>MLTAARCLTNLLEAVPRSQPIVVEAVPYLLEKLKRIECIDVAEQSLTALEELSKRNSKTILSSIFEITCILKRKILQTTLRTLFTGSTEPDAIEIVERPPNQLQDMVYLVGELFPRLPTSGIFEIDSAYTKQSSVLPECHWYWQDDTGTWQPFRSHESRLIEQNKNSGHLVLELQIGPRMYRLDVEHMTQKNVATGKELKMSDVYSPLFRKEGVAHEVMKLAATNVETKSAPASGTASPLLNQTDMPPRVTRSHRNRTSTGAVSNSSLGGLSDESRCLRGGNKKNEVTSHRDNQMINQGMSNRHRKRSSPEGSCPVVKKEKESRRKSSSFLQSLRIPGLKPSPNTAPATSNSPLPPATPPSASIINPGNSFLAQMGEFYNKQTNKIIFGSGIMHYEYVSVSMSPSSSGSSSSSRTCTSYPLGTSQGSLLIPSTATPPSHLSSPAKEKVKLWIKKEAELLLKTYLGNTGSGGSVIDCLSWVAEQLNRRDADAGTTPLSQLHDILHKDSVSAFEMTHSGVISALHIYLVSEDPSLQPPRKLRLRRFAAIFMHLTVCISSVNLHSVNDMGGIVTGTNGCLRGAAALKFFQSHQMKVYQ</sequence>
<feature type="domain" description="WWE" evidence="6">
    <location>
        <begin position="127"/>
        <end position="206"/>
    </location>
</feature>
<dbReference type="EC" id="2.3.2.26" evidence="4"/>
<evidence type="ECO:0000259" key="6">
    <source>
        <dbReference type="PROSITE" id="PS50918"/>
    </source>
</evidence>
<feature type="compositionally biased region" description="Polar residues" evidence="5">
    <location>
        <begin position="258"/>
        <end position="269"/>
    </location>
</feature>
<keyword evidence="4" id="KW-0833">Ubl conjugation pathway</keyword>
<dbReference type="GO" id="GO:0016607">
    <property type="term" value="C:nuclear speck"/>
    <property type="evidence" value="ECO:0007669"/>
    <property type="project" value="TreeGrafter"/>
</dbReference>
<protein>
    <recommendedName>
        <fullName evidence="4">E3 ubiquitin-protein ligase</fullName>
        <ecNumber evidence="4">2.3.2.26</ecNumber>
    </recommendedName>
</protein>
<feature type="region of interest" description="Disordered" evidence="5">
    <location>
        <begin position="228"/>
        <end position="365"/>
    </location>
</feature>
<dbReference type="WBParaSite" id="Hba_12944">
    <property type="protein sequence ID" value="Hba_12944"/>
    <property type="gene ID" value="Hba_12944"/>
</dbReference>
<feature type="compositionally biased region" description="Polar residues" evidence="5">
    <location>
        <begin position="228"/>
        <end position="245"/>
    </location>
</feature>
<keyword evidence="3 4" id="KW-0808">Transferase</keyword>
<dbReference type="Pfam" id="PF02825">
    <property type="entry name" value="WWE"/>
    <property type="match status" value="1"/>
</dbReference>
<dbReference type="Gene3D" id="1.25.10.10">
    <property type="entry name" value="Leucine-rich Repeat Variant"/>
    <property type="match status" value="1"/>
</dbReference>
<dbReference type="PANTHER" id="PTHR45670:SF13">
    <property type="entry name" value="E3 UBIQUITIN-PROTEIN LIGASE TRIP12"/>
    <property type="match status" value="1"/>
</dbReference>
<accession>A0A1I7X5R6</accession>
<dbReference type="InterPro" id="IPR045322">
    <property type="entry name" value="HECTD1/TRIP12-like"/>
</dbReference>
<proteinExistence type="inferred from homology"/>
<comment type="pathway">
    <text evidence="2 4">Protein modification; protein ubiquitination.</text>
</comment>
<evidence type="ECO:0000256" key="1">
    <source>
        <dbReference type="ARBA" id="ARBA00000885"/>
    </source>
</evidence>
<dbReference type="Proteomes" id="UP000095283">
    <property type="component" value="Unplaced"/>
</dbReference>
<feature type="compositionally biased region" description="Basic and acidic residues" evidence="5">
    <location>
        <begin position="273"/>
        <end position="293"/>
    </location>
</feature>
<dbReference type="GO" id="GO:0061630">
    <property type="term" value="F:ubiquitin protein ligase activity"/>
    <property type="evidence" value="ECO:0007669"/>
    <property type="project" value="UniProtKB-UniRule"/>
</dbReference>
<dbReference type="GO" id="GO:0043161">
    <property type="term" value="P:proteasome-mediated ubiquitin-dependent protein catabolic process"/>
    <property type="evidence" value="ECO:0007669"/>
    <property type="project" value="TreeGrafter"/>
</dbReference>
<dbReference type="InterPro" id="IPR057948">
    <property type="entry name" value="TPR_TRIP12_N"/>
</dbReference>
<comment type="catalytic activity">
    <reaction evidence="1 4">
        <text>S-ubiquitinyl-[E2 ubiquitin-conjugating enzyme]-L-cysteine + [acceptor protein]-L-lysine = [E2 ubiquitin-conjugating enzyme]-L-cysteine + N(6)-ubiquitinyl-[acceptor protein]-L-lysine.</text>
        <dbReference type="EC" id="2.3.2.26"/>
    </reaction>
</comment>
<comment type="similarity">
    <text evidence="4">Belongs to the UPL family. K-HECT subfamily.</text>
</comment>
<name>A0A1I7X5R6_HETBA</name>
<dbReference type="UniPathway" id="UPA00143"/>
<dbReference type="InterPro" id="IPR037197">
    <property type="entry name" value="WWE_dom_sf"/>
</dbReference>
<dbReference type="InterPro" id="IPR004170">
    <property type="entry name" value="WWE_dom"/>
</dbReference>
<dbReference type="Gene3D" id="3.30.720.50">
    <property type="match status" value="1"/>
</dbReference>
<dbReference type="InterPro" id="IPR011989">
    <property type="entry name" value="ARM-like"/>
</dbReference>
<evidence type="ECO:0000313" key="8">
    <source>
        <dbReference type="WBParaSite" id="Hba_12944"/>
    </source>
</evidence>
<dbReference type="GO" id="GO:0006974">
    <property type="term" value="P:DNA damage response"/>
    <property type="evidence" value="ECO:0007669"/>
    <property type="project" value="TreeGrafter"/>
</dbReference>
<evidence type="ECO:0000256" key="2">
    <source>
        <dbReference type="ARBA" id="ARBA00004906"/>
    </source>
</evidence>
<keyword evidence="7" id="KW-1185">Reference proteome</keyword>
<organism evidence="7 8">
    <name type="scientific">Heterorhabditis bacteriophora</name>
    <name type="common">Entomopathogenic nematode worm</name>
    <dbReference type="NCBI Taxonomy" id="37862"/>
    <lineage>
        <taxon>Eukaryota</taxon>
        <taxon>Metazoa</taxon>
        <taxon>Ecdysozoa</taxon>
        <taxon>Nematoda</taxon>
        <taxon>Chromadorea</taxon>
        <taxon>Rhabditida</taxon>
        <taxon>Rhabditina</taxon>
        <taxon>Rhabditomorpha</taxon>
        <taxon>Strongyloidea</taxon>
        <taxon>Heterorhabditidae</taxon>
        <taxon>Heterorhabditis</taxon>
    </lineage>
</organism>
<reference evidence="8" key="1">
    <citation type="submission" date="2016-11" db="UniProtKB">
        <authorList>
            <consortium name="WormBaseParasite"/>
        </authorList>
    </citation>
    <scope>IDENTIFICATION</scope>
</reference>
<evidence type="ECO:0000256" key="5">
    <source>
        <dbReference type="SAM" id="MobiDB-lite"/>
    </source>
</evidence>
<evidence type="ECO:0000256" key="3">
    <source>
        <dbReference type="ARBA" id="ARBA00022679"/>
    </source>
</evidence>
<dbReference type="GO" id="GO:0000209">
    <property type="term" value="P:protein polyubiquitination"/>
    <property type="evidence" value="ECO:0007669"/>
    <property type="project" value="TreeGrafter"/>
</dbReference>
<dbReference type="PANTHER" id="PTHR45670">
    <property type="entry name" value="E3 UBIQUITIN-PROTEIN LIGASE TRIP12"/>
    <property type="match status" value="1"/>
</dbReference>
<dbReference type="SUPFAM" id="SSF48371">
    <property type="entry name" value="ARM repeat"/>
    <property type="match status" value="1"/>
</dbReference>
<dbReference type="Pfam" id="PF25579">
    <property type="entry name" value="TPR_TRIP12_N"/>
    <property type="match status" value="1"/>
</dbReference>
<evidence type="ECO:0000256" key="4">
    <source>
        <dbReference type="RuleBase" id="RU369009"/>
    </source>
</evidence>
<dbReference type="SUPFAM" id="SSF117839">
    <property type="entry name" value="WWE domain"/>
    <property type="match status" value="1"/>
</dbReference>
<evidence type="ECO:0000313" key="7">
    <source>
        <dbReference type="Proteomes" id="UP000095283"/>
    </source>
</evidence>
<dbReference type="InterPro" id="IPR016024">
    <property type="entry name" value="ARM-type_fold"/>
</dbReference>